<dbReference type="InterPro" id="IPR007248">
    <property type="entry name" value="Mpv17_PMP22"/>
</dbReference>
<reference evidence="8 9" key="1">
    <citation type="journal article" date="2024" name="Nat. Commun.">
        <title>Phylogenomics reveals the evolutionary origins of lichenization in chlorophyte algae.</title>
        <authorList>
            <person name="Puginier C."/>
            <person name="Libourel C."/>
            <person name="Otte J."/>
            <person name="Skaloud P."/>
            <person name="Haon M."/>
            <person name="Grisel S."/>
            <person name="Petersen M."/>
            <person name="Berrin J.G."/>
            <person name="Delaux P.M."/>
            <person name="Dal Grande F."/>
            <person name="Keller J."/>
        </authorList>
    </citation>
    <scope>NUCLEOTIDE SEQUENCE [LARGE SCALE GENOMIC DNA]</scope>
    <source>
        <strain evidence="8 9">SAG 2145</strain>
    </source>
</reference>
<evidence type="ECO:0000256" key="3">
    <source>
        <dbReference type="ARBA" id="ARBA00022692"/>
    </source>
</evidence>
<feature type="transmembrane region" description="Helical" evidence="6">
    <location>
        <begin position="158"/>
        <end position="177"/>
    </location>
</feature>
<feature type="transmembrane region" description="Helical" evidence="6">
    <location>
        <begin position="119"/>
        <end position="137"/>
    </location>
</feature>
<keyword evidence="9" id="KW-1185">Reference proteome</keyword>
<evidence type="ECO:0000256" key="7">
    <source>
        <dbReference type="SAM" id="MobiDB-lite"/>
    </source>
</evidence>
<comment type="caution">
    <text evidence="8">The sequence shown here is derived from an EMBL/GenBank/DDBJ whole genome shotgun (WGS) entry which is preliminary data.</text>
</comment>
<keyword evidence="4 6" id="KW-1133">Transmembrane helix</keyword>
<evidence type="ECO:0000256" key="6">
    <source>
        <dbReference type="RuleBase" id="RU363053"/>
    </source>
</evidence>
<dbReference type="PANTHER" id="PTHR11266">
    <property type="entry name" value="PEROXISOMAL MEMBRANE PROTEIN 2, PXMP2 MPV17"/>
    <property type="match status" value="1"/>
</dbReference>
<evidence type="ECO:0000256" key="4">
    <source>
        <dbReference type="ARBA" id="ARBA00022989"/>
    </source>
</evidence>
<evidence type="ECO:0000256" key="1">
    <source>
        <dbReference type="ARBA" id="ARBA00004141"/>
    </source>
</evidence>
<dbReference type="PANTHER" id="PTHR11266:SF17">
    <property type="entry name" value="PROTEIN MPV17"/>
    <property type="match status" value="1"/>
</dbReference>
<comment type="subcellular location">
    <subcellularLocation>
        <location evidence="1">Membrane</location>
        <topology evidence="1">Multi-pass membrane protein</topology>
    </subcellularLocation>
</comment>
<comment type="similarity">
    <text evidence="2 6">Belongs to the peroxisomal membrane protein PXMP2/4 family.</text>
</comment>
<evidence type="ECO:0000313" key="8">
    <source>
        <dbReference type="EMBL" id="KAK9818637.1"/>
    </source>
</evidence>
<keyword evidence="3 6" id="KW-0812">Transmembrane</keyword>
<dbReference type="GO" id="GO:0016020">
    <property type="term" value="C:membrane"/>
    <property type="evidence" value="ECO:0007669"/>
    <property type="project" value="UniProtKB-SubCell"/>
</dbReference>
<dbReference type="GO" id="GO:0005737">
    <property type="term" value="C:cytoplasm"/>
    <property type="evidence" value="ECO:0007669"/>
    <property type="project" value="TreeGrafter"/>
</dbReference>
<organism evidence="8 9">
    <name type="scientific">Apatococcus lobatus</name>
    <dbReference type="NCBI Taxonomy" id="904363"/>
    <lineage>
        <taxon>Eukaryota</taxon>
        <taxon>Viridiplantae</taxon>
        <taxon>Chlorophyta</taxon>
        <taxon>core chlorophytes</taxon>
        <taxon>Trebouxiophyceae</taxon>
        <taxon>Chlorellales</taxon>
        <taxon>Chlorellaceae</taxon>
        <taxon>Apatococcus</taxon>
    </lineage>
</organism>
<dbReference type="Pfam" id="PF04117">
    <property type="entry name" value="Mpv17_PMP22"/>
    <property type="match status" value="1"/>
</dbReference>
<gene>
    <name evidence="8" type="ORF">WJX74_006768</name>
</gene>
<sequence length="272" mass="31120">MPCSQLKLYRLLQQLTSFSRARYYVYKPQRKAWTAYDDSLTQAPVLTKCFTSLIGFTFGDTFAQWSDRARKHDLLRTARFAAYGFCVHATSCHLIYNLLDQSISPEAPTSARAVMTKLFFDQCIFAPISIMIFYAVLKTLEGRPKHIRATVRDKLWPTLKTSYVIWPIANLINFLFIPSRLRVLYLNVLQMAWNVVLCRIASAEKPALEKRRSSDLGSKSRTQRPKKQTLSQYLQSMRKPGRHKAEILPLNAGSRPATISHSKAITPPMQAV</sequence>
<keyword evidence="5 6" id="KW-0472">Membrane</keyword>
<name>A0AAW1QCE8_9CHLO</name>
<proteinExistence type="inferred from homology"/>
<accession>A0AAW1QCE8</accession>
<protein>
    <submittedName>
        <fullName evidence="8">Uncharacterized protein</fullName>
    </submittedName>
</protein>
<dbReference type="Proteomes" id="UP001438707">
    <property type="component" value="Unassembled WGS sequence"/>
</dbReference>
<evidence type="ECO:0000256" key="2">
    <source>
        <dbReference type="ARBA" id="ARBA00006824"/>
    </source>
</evidence>
<feature type="region of interest" description="Disordered" evidence="7">
    <location>
        <begin position="211"/>
        <end position="247"/>
    </location>
</feature>
<evidence type="ECO:0000256" key="5">
    <source>
        <dbReference type="ARBA" id="ARBA00023136"/>
    </source>
</evidence>
<dbReference type="AlphaFoldDB" id="A0AAW1QCE8"/>
<dbReference type="EMBL" id="JALJOS010000058">
    <property type="protein sequence ID" value="KAK9818637.1"/>
    <property type="molecule type" value="Genomic_DNA"/>
</dbReference>
<evidence type="ECO:0000313" key="9">
    <source>
        <dbReference type="Proteomes" id="UP001438707"/>
    </source>
</evidence>